<name>A0A2B7XBK3_POLH7</name>
<evidence type="ECO:0008006" key="3">
    <source>
        <dbReference type="Google" id="ProtNLM"/>
    </source>
</evidence>
<dbReference type="EMBL" id="PDNA01000181">
    <property type="protein sequence ID" value="PGH06112.1"/>
    <property type="molecule type" value="Genomic_DNA"/>
</dbReference>
<keyword evidence="2" id="KW-1185">Reference proteome</keyword>
<dbReference type="AlphaFoldDB" id="A0A2B7XBK3"/>
<dbReference type="Proteomes" id="UP000224634">
    <property type="component" value="Unassembled WGS sequence"/>
</dbReference>
<evidence type="ECO:0000313" key="1">
    <source>
        <dbReference type="EMBL" id="PGH06112.1"/>
    </source>
</evidence>
<dbReference type="OrthoDB" id="3649172at2759"/>
<proteinExistence type="predicted"/>
<protein>
    <recommendedName>
        <fullName evidence="3">F-box domain-containing protein</fullName>
    </recommendedName>
</protein>
<accession>A0A2B7XBK3</accession>
<evidence type="ECO:0000313" key="2">
    <source>
        <dbReference type="Proteomes" id="UP000224634"/>
    </source>
</evidence>
<comment type="caution">
    <text evidence="1">The sequence shown here is derived from an EMBL/GenBank/DDBJ whole genome shotgun (WGS) entry which is preliminary data.</text>
</comment>
<organism evidence="1 2">
    <name type="scientific">Polytolypa hystricis (strain UAMH7299)</name>
    <dbReference type="NCBI Taxonomy" id="1447883"/>
    <lineage>
        <taxon>Eukaryota</taxon>
        <taxon>Fungi</taxon>
        <taxon>Dikarya</taxon>
        <taxon>Ascomycota</taxon>
        <taxon>Pezizomycotina</taxon>
        <taxon>Eurotiomycetes</taxon>
        <taxon>Eurotiomycetidae</taxon>
        <taxon>Onygenales</taxon>
        <taxon>Onygenales incertae sedis</taxon>
        <taxon>Polytolypa</taxon>
    </lineage>
</organism>
<dbReference type="STRING" id="1447883.A0A2B7XBK3"/>
<sequence>MGRGYAYRWENPDDPVLKVPDHLSKTPRPPVFTIPKPILDGAAPDPTLPRVPRLPVPVVSKVLLSLDLDTINKSIKLLNSHFYCFVERLFEYRKLKTHAYSTLQIMRVTGAAQHITLFDLFNEFMFPFCHHCLDFAPYLFLPLFQRICLNCLKRRRPDCDLDLIFNAAANYGLSEDDLERNVPILRPPHCLYRVGKEEMYTTGDEKLTLLMDAEELGIKRFGNLQTMLDHAHESRSTGLARYKAALAEWEKGGRLAFEKPGIPPFLTVTPYDDEGKSTEGWEFAATAVFPYWNPHTNRSQTGVHCSGCTNAFEGVTVGLDDWIDAMHRVYMWDEISSHLSRCEWRKFVNYQFGQRMGHAADPNTNPDIKKGLDFEVGFEGEDTDVEAELDDDMDAGVDFDTVLDEFAR</sequence>
<reference evidence="1 2" key="1">
    <citation type="submission" date="2017-10" db="EMBL/GenBank/DDBJ databases">
        <title>Comparative genomics in systemic dimorphic fungi from Ajellomycetaceae.</title>
        <authorList>
            <person name="Munoz J.F."/>
            <person name="Mcewen J.G."/>
            <person name="Clay O.K."/>
            <person name="Cuomo C.A."/>
        </authorList>
    </citation>
    <scope>NUCLEOTIDE SEQUENCE [LARGE SCALE GENOMIC DNA]</scope>
    <source>
        <strain evidence="1 2">UAMH7299</strain>
    </source>
</reference>
<gene>
    <name evidence="1" type="ORF">AJ80_08218</name>
</gene>